<keyword evidence="5 6" id="KW-0648">Protein biosynthesis</keyword>
<dbReference type="Proteomes" id="UP000268162">
    <property type="component" value="Unassembled WGS sequence"/>
</dbReference>
<gene>
    <name evidence="6" type="primary">TIF32</name>
    <name evidence="9" type="ORF">BJ085DRAFT_36559</name>
</gene>
<dbReference type="GO" id="GO:0033290">
    <property type="term" value="C:eukaryotic 48S preinitiation complex"/>
    <property type="evidence" value="ECO:0007669"/>
    <property type="project" value="UniProtKB-UniRule"/>
</dbReference>
<dbReference type="GO" id="GO:0043614">
    <property type="term" value="C:multi-eIF complex"/>
    <property type="evidence" value="ECO:0007669"/>
    <property type="project" value="TreeGrafter"/>
</dbReference>
<evidence type="ECO:0000256" key="2">
    <source>
        <dbReference type="ARBA" id="ARBA00022490"/>
    </source>
</evidence>
<dbReference type="PANTHER" id="PTHR14005:SF0">
    <property type="entry name" value="EUKARYOTIC TRANSLATION INITIATION FACTOR 3 SUBUNIT A"/>
    <property type="match status" value="1"/>
</dbReference>
<keyword evidence="10" id="KW-1185">Reference proteome</keyword>
<dbReference type="AlphaFoldDB" id="A0A4P9ZPG3"/>
<keyword evidence="6" id="KW-0175">Coiled coil</keyword>
<feature type="region of interest" description="Disordered" evidence="7">
    <location>
        <begin position="792"/>
        <end position="1003"/>
    </location>
</feature>
<dbReference type="GO" id="GO:0003743">
    <property type="term" value="F:translation initiation factor activity"/>
    <property type="evidence" value="ECO:0007669"/>
    <property type="project" value="UniProtKB-UniRule"/>
</dbReference>
<dbReference type="FunFam" id="4.10.860.10:FF:000001">
    <property type="entry name" value="Eukaryotic translation initiation factor 3 subunit A"/>
    <property type="match status" value="1"/>
</dbReference>
<comment type="function">
    <text evidence="6">RNA-binding component of the eukaryotic translation initiation factor 3 (eIF-3) complex, which is involved in protein synthesis of a specialized repertoire of mRNAs and, together with other initiation factors, stimulates binding of mRNA and methionyl-tRNAi to the 40S ribosome. The eIF-3 complex specifically targets and initiates translation of a subset of mRNAs involved in cell proliferation.</text>
</comment>
<evidence type="ECO:0000256" key="5">
    <source>
        <dbReference type="ARBA" id="ARBA00022917"/>
    </source>
</evidence>
<evidence type="ECO:0000256" key="1">
    <source>
        <dbReference type="ARBA" id="ARBA00004496"/>
    </source>
</evidence>
<organism evidence="9 10">
    <name type="scientific">Dimargaris cristalligena</name>
    <dbReference type="NCBI Taxonomy" id="215637"/>
    <lineage>
        <taxon>Eukaryota</taxon>
        <taxon>Fungi</taxon>
        <taxon>Fungi incertae sedis</taxon>
        <taxon>Zoopagomycota</taxon>
        <taxon>Kickxellomycotina</taxon>
        <taxon>Dimargaritomycetes</taxon>
        <taxon>Dimargaritales</taxon>
        <taxon>Dimargaritaceae</taxon>
        <taxon>Dimargaris</taxon>
    </lineage>
</organism>
<sequence>MAPIFIKPENALKKAEDLLKVGQKDAGISALTDVIVSKRSRGVPVSVLEPIMLKLIQICVADRRGQLLKEVLQDYRNTCQNTNVGTIGTVVTDLIQRSEAQVREAQAKADKINLEKLEDLEVIENPESILMSAVSDEQDKDRTDRGIVTPWLKFLWETYRNILDTLRNNTRLETIYQSVATQALQFCLKFQRKNEFRRLCEKLRTHLSAIIKNTNQSHGINLQDPESLQRHLELRFGQLHVATEMELWQEAFRSVEDIHLLLASTKKDPKPSMLVSYYEKLTRIMTVSGNHLYHAAAWHKYYDTVRHHAKAIGASEFERIASHVVLSTMAIPIINPTLRVATMSIDENKVRDTRLGNLLGLTSSPKRATLISDLIGSGVLSKVSPELRDFFYLMEEKFHPLSICRSVSPYLIKFHGQPEFAKYAKSLQVCLVTRLFQQLSQVYTVIKLDYVLQLTTFPEPLTFTSAQLEQFLMNGSRRGEFSLRLDYRSRSIHFTSDAFSDAGQTTASGPQLQPTPADQIRSQLSGLAEGLSAITRVVVPRAAEEQVAARMEAVAVALAKMKEEHEGALKRKAVLERRKEIIETLNARKEKEEAREKALLLQREQEAEKIRLAEDARRREMARLERERDAIAKEEARRLAETLQASGGLKLQGEKLANLDKDRLVELQVEQIEKNKRDMEANLKAMAKSLDYTHRAYRLEEIPLLEKDYERQKKADLAFYEAAKQAQFASSKAAYEHGMSLKAKMERMLPSYMDFKAKLESRRSEELRQLKQKLDQKIEAEKKFRMEEYHRLKEQERQRRETEEAERLRKEEEDRRRREEEERLEAERQAEEKARREAEEERRRQLDVIFAKQQAREQEVAAQQEARRLERLNEEQNSGRYIPLHRRAGGLAAPPATTTTTATASAASPAGTAGRPEAFTELRRSTNAWRPRGAAGSPAASDASPVPAAAAPISRPRPTPASTPAPAPTPSAGAAGSSAGSSPAPAPGKYISPAMRQRMNQQN</sequence>
<dbReference type="GO" id="GO:0001732">
    <property type="term" value="P:formation of cytoplasmic translation initiation complex"/>
    <property type="evidence" value="ECO:0007669"/>
    <property type="project" value="UniProtKB-UniRule"/>
</dbReference>
<feature type="compositionally biased region" description="Basic and acidic residues" evidence="7">
    <location>
        <begin position="792"/>
        <end position="846"/>
    </location>
</feature>
<dbReference type="STRING" id="215637.A0A4P9ZPG3"/>
<keyword evidence="3 6" id="KW-0396">Initiation factor</keyword>
<dbReference type="PROSITE" id="PS50250">
    <property type="entry name" value="PCI"/>
    <property type="match status" value="1"/>
</dbReference>
<dbReference type="Gene3D" id="4.10.860.10">
    <property type="entry name" value="UVR domain"/>
    <property type="match status" value="1"/>
</dbReference>
<dbReference type="HAMAP" id="MF_03000">
    <property type="entry name" value="eIF3a"/>
    <property type="match status" value="1"/>
</dbReference>
<dbReference type="GO" id="GO:0071540">
    <property type="term" value="C:eukaryotic translation initiation factor 3 complex, eIF3e"/>
    <property type="evidence" value="ECO:0007669"/>
    <property type="project" value="TreeGrafter"/>
</dbReference>
<accession>A0A4P9ZPG3</accession>
<dbReference type="GO" id="GO:0003729">
    <property type="term" value="F:mRNA binding"/>
    <property type="evidence" value="ECO:0007669"/>
    <property type="project" value="TreeGrafter"/>
</dbReference>
<dbReference type="EMBL" id="ML002899">
    <property type="protein sequence ID" value="RKP35324.1"/>
    <property type="molecule type" value="Genomic_DNA"/>
</dbReference>
<dbReference type="GO" id="GO:0002188">
    <property type="term" value="P:translation reinitiation"/>
    <property type="evidence" value="ECO:0007669"/>
    <property type="project" value="TreeGrafter"/>
</dbReference>
<feature type="domain" description="PCI" evidence="8">
    <location>
        <begin position="317"/>
        <end position="499"/>
    </location>
</feature>
<name>A0A4P9ZPG3_9FUNG</name>
<evidence type="ECO:0000256" key="7">
    <source>
        <dbReference type="SAM" id="MobiDB-lite"/>
    </source>
</evidence>
<dbReference type="InterPro" id="IPR027512">
    <property type="entry name" value="EIF3A"/>
</dbReference>
<dbReference type="Pfam" id="PF22591">
    <property type="entry name" value="eIF3a_PCI_TPR-like"/>
    <property type="match status" value="1"/>
</dbReference>
<feature type="compositionally biased region" description="Low complexity" evidence="7">
    <location>
        <begin position="889"/>
        <end position="914"/>
    </location>
</feature>
<evidence type="ECO:0000256" key="6">
    <source>
        <dbReference type="HAMAP-Rule" id="MF_03000"/>
    </source>
</evidence>
<keyword evidence="4 6" id="KW-0694">RNA-binding</keyword>
<feature type="compositionally biased region" description="Low complexity" evidence="7">
    <location>
        <begin position="931"/>
        <end position="954"/>
    </location>
</feature>
<feature type="compositionally biased region" description="Pro residues" evidence="7">
    <location>
        <begin position="955"/>
        <end position="969"/>
    </location>
</feature>
<evidence type="ECO:0000313" key="10">
    <source>
        <dbReference type="Proteomes" id="UP000268162"/>
    </source>
</evidence>
<feature type="compositionally biased region" description="Basic and acidic residues" evidence="7">
    <location>
        <begin position="854"/>
        <end position="874"/>
    </location>
</feature>
<feature type="compositionally biased region" description="Low complexity" evidence="7">
    <location>
        <begin position="970"/>
        <end position="983"/>
    </location>
</feature>
<dbReference type="SMART" id="SM00088">
    <property type="entry name" value="PINT"/>
    <property type="match status" value="1"/>
</dbReference>
<comment type="subunit">
    <text evidence="6">Component of the eukaryotic translation initiation factor 3 (eIF-3) complex.</text>
</comment>
<dbReference type="InterPro" id="IPR054711">
    <property type="entry name" value="eIF3a_PCI_TPR-like"/>
</dbReference>
<evidence type="ECO:0000259" key="8">
    <source>
        <dbReference type="PROSITE" id="PS50250"/>
    </source>
</evidence>
<comment type="similarity">
    <text evidence="6">Belongs to the eIF-3 subunit A family.</text>
</comment>
<comment type="subcellular location">
    <subcellularLocation>
        <location evidence="1 6">Cytoplasm</location>
    </subcellularLocation>
</comment>
<protein>
    <recommendedName>
        <fullName evidence="6">Eukaryotic translation initiation factor 3 subunit A</fullName>
        <shortName evidence="6">eIF3a</shortName>
    </recommendedName>
    <alternativeName>
        <fullName evidence="6">Eukaryotic translation initiation factor 3 110 kDa subunit homolog</fullName>
        <shortName evidence="6">eIF3 p110</shortName>
    </alternativeName>
    <alternativeName>
        <fullName evidence="6">Translation initiation factor eIF3, p110 subunit homolog</fullName>
    </alternativeName>
</protein>
<dbReference type="InterPro" id="IPR000717">
    <property type="entry name" value="PCI_dom"/>
</dbReference>
<evidence type="ECO:0000313" key="9">
    <source>
        <dbReference type="EMBL" id="RKP35324.1"/>
    </source>
</evidence>
<evidence type="ECO:0000256" key="4">
    <source>
        <dbReference type="ARBA" id="ARBA00022884"/>
    </source>
</evidence>
<dbReference type="Gene3D" id="1.25.40.860">
    <property type="match status" value="2"/>
</dbReference>
<reference evidence="10" key="1">
    <citation type="journal article" date="2018" name="Nat. Microbiol.">
        <title>Leveraging single-cell genomics to expand the fungal tree of life.</title>
        <authorList>
            <person name="Ahrendt S.R."/>
            <person name="Quandt C.A."/>
            <person name="Ciobanu D."/>
            <person name="Clum A."/>
            <person name="Salamov A."/>
            <person name="Andreopoulos B."/>
            <person name="Cheng J.F."/>
            <person name="Woyke T."/>
            <person name="Pelin A."/>
            <person name="Henrissat B."/>
            <person name="Reynolds N.K."/>
            <person name="Benny G.L."/>
            <person name="Smith M.E."/>
            <person name="James T.Y."/>
            <person name="Grigoriev I.V."/>
        </authorList>
    </citation>
    <scope>NUCLEOTIDE SEQUENCE [LARGE SCALE GENOMIC DNA]</scope>
    <source>
        <strain evidence="10">RSA 468</strain>
    </source>
</reference>
<dbReference type="PANTHER" id="PTHR14005">
    <property type="entry name" value="EUKARYOTIC TRANSLATION INITIATION FACTOR 3, THETA SUBUNIT"/>
    <property type="match status" value="1"/>
</dbReference>
<dbReference type="GO" id="GO:0071541">
    <property type="term" value="C:eukaryotic translation initiation factor 3 complex, eIF3m"/>
    <property type="evidence" value="ECO:0007669"/>
    <property type="project" value="TreeGrafter"/>
</dbReference>
<feature type="coiled-coil region" evidence="6">
    <location>
        <begin position="558"/>
        <end position="637"/>
    </location>
</feature>
<dbReference type="GO" id="GO:0016282">
    <property type="term" value="C:eukaryotic 43S preinitiation complex"/>
    <property type="evidence" value="ECO:0007669"/>
    <property type="project" value="UniProtKB-UniRule"/>
</dbReference>
<keyword evidence="2 6" id="KW-0963">Cytoplasm</keyword>
<proteinExistence type="inferred from homology"/>
<evidence type="ECO:0000256" key="3">
    <source>
        <dbReference type="ARBA" id="ARBA00022540"/>
    </source>
</evidence>